<evidence type="ECO:0000313" key="2">
    <source>
        <dbReference type="Proteomes" id="UP001253637"/>
    </source>
</evidence>
<proteinExistence type="predicted"/>
<organism evidence="1 2">
    <name type="scientific">Pandoravirus japonicus</name>
    <dbReference type="NCBI Taxonomy" id="2823154"/>
    <lineage>
        <taxon>Viruses</taxon>
        <taxon>Pandoravirus</taxon>
    </lineage>
</organism>
<evidence type="ECO:0000313" key="1">
    <source>
        <dbReference type="EMBL" id="BCU02666.1"/>
    </source>
</evidence>
<dbReference type="EMBL" id="LC625835">
    <property type="protein sequence ID" value="BCU02666.1"/>
    <property type="molecule type" value="Genomic_DNA"/>
</dbReference>
<accession>A0A811BNX7</accession>
<protein>
    <submittedName>
        <fullName evidence="1">Uncharacterized protein</fullName>
    </submittedName>
</protein>
<name>A0A811BNX7_9VIRU</name>
<sequence length="96" mass="10879">MNIHVLIFLVLSHLFSLLSLALGHDAHGVRMLRARASRVGAPGRRARPAPWMDRRRGRTTLCKRRGIRVVVDRHYVSPRHRARVGGARCQNASQQP</sequence>
<reference evidence="1" key="1">
    <citation type="submission" date="2021-04" db="EMBL/GenBank/DDBJ databases">
        <title>Draft Genome Sequence of Pandoravirus japonicus, Isolated from the Sabaishi River of Niigata, Japan.</title>
        <authorList>
            <person name="Hosokawa N."/>
            <person name="Takahashi H."/>
            <person name="Aoki K."/>
            <person name="Takemura M."/>
        </authorList>
    </citation>
    <scope>NUCLEOTIDE SEQUENCE</scope>
</reference>
<dbReference type="Proteomes" id="UP001253637">
    <property type="component" value="Segment"/>
</dbReference>